<comment type="function">
    <text evidence="13">Acts as a negative regulator of G1 to S cell cycle phase progression by inhibiting cyclin-dependent kinases. Inhibitory effects are additive with GADD45 proteins but also occur in the absence of GADD45 proteins. Acts as a repressor of the orphan nuclear receptor NR4A1 by inhibiting AB domain-mediated transcriptional activity. May be involved in the hormone-mediated regulation of NR4A1 transcriptional activity. May play a role in mitochondrial protein synthesis.</text>
</comment>
<evidence type="ECO:0000256" key="8">
    <source>
        <dbReference type="ARBA" id="ARBA00023274"/>
    </source>
</evidence>
<evidence type="ECO:0000256" key="9">
    <source>
        <dbReference type="ARBA" id="ARBA00023306"/>
    </source>
</evidence>
<organism evidence="15 16">
    <name type="scientific">Zophobas morio</name>
    <dbReference type="NCBI Taxonomy" id="2755281"/>
    <lineage>
        <taxon>Eukaryota</taxon>
        <taxon>Metazoa</taxon>
        <taxon>Ecdysozoa</taxon>
        <taxon>Arthropoda</taxon>
        <taxon>Hexapoda</taxon>
        <taxon>Insecta</taxon>
        <taxon>Pterygota</taxon>
        <taxon>Neoptera</taxon>
        <taxon>Endopterygota</taxon>
        <taxon>Coleoptera</taxon>
        <taxon>Polyphaga</taxon>
        <taxon>Cucujiformia</taxon>
        <taxon>Tenebrionidae</taxon>
        <taxon>Zophobas</taxon>
    </lineage>
</organism>
<evidence type="ECO:0000256" key="7">
    <source>
        <dbReference type="ARBA" id="ARBA00023242"/>
    </source>
</evidence>
<evidence type="ECO:0000313" key="15">
    <source>
        <dbReference type="EMBL" id="KAJ3665040.1"/>
    </source>
</evidence>
<keyword evidence="7" id="KW-0539">Nucleus</keyword>
<sequence>MLRFNLFRKFVSFHSRNVAFANSRNKSTAVDIEKLDQDTTSIDVVDDELKSREEEIQRKRNKSRLKEPDRNFLFEKDPYPEPTRWHHGTLKYMRRLYGRYGEASGVDPAICWPVKEELEEAIEYEQVAYPFTIPHMIAEAKRKRHETEESVKLRQEEIVKKMEKIEQMKQDVYNRIKNKETEAKAAKERKERLIEEVRMHFGYTVDPRDEKFKEMLEKKEKEQKKAMKEAKKKAREENIMTKLLSKKADTVKKDVNKQ</sequence>
<evidence type="ECO:0000256" key="11">
    <source>
        <dbReference type="ARBA" id="ARBA00035184"/>
    </source>
</evidence>
<reference evidence="15" key="1">
    <citation type="journal article" date="2023" name="G3 (Bethesda)">
        <title>Whole genome assemblies of Zophobas morio and Tenebrio molitor.</title>
        <authorList>
            <person name="Kaur S."/>
            <person name="Stinson S.A."/>
            <person name="diCenzo G.C."/>
        </authorList>
    </citation>
    <scope>NUCLEOTIDE SEQUENCE</scope>
    <source>
        <strain evidence="15">QUZm001</strain>
    </source>
</reference>
<feature type="coiled-coil region" evidence="14">
    <location>
        <begin position="137"/>
        <end position="238"/>
    </location>
</feature>
<dbReference type="PANTHER" id="PTHR31761">
    <property type="entry name" value="GROWTH ARREST AND DNA DAMAGE-INDUCIBLE PROTEINS-INTERACTING PROTEIN 1 GADD45GIP1"/>
    <property type="match status" value="1"/>
</dbReference>
<evidence type="ECO:0000256" key="2">
    <source>
        <dbReference type="ARBA" id="ARBA00004173"/>
    </source>
</evidence>
<protein>
    <recommendedName>
        <fullName evidence="11">Large ribosomal subunit protein mL64</fullName>
    </recommendedName>
    <alternativeName>
        <fullName evidence="10">39S ribosomal protein L59, mitochondrial</fullName>
    </alternativeName>
    <alternativeName>
        <fullName evidence="12">Growth arrest and DNA damage-inducible proteins-interacting protein 1</fullName>
    </alternativeName>
</protein>
<keyword evidence="8" id="KW-0687">Ribonucleoprotein</keyword>
<dbReference type="GO" id="GO:0005840">
    <property type="term" value="C:ribosome"/>
    <property type="evidence" value="ECO:0007669"/>
    <property type="project" value="UniProtKB-KW"/>
</dbReference>
<keyword evidence="9" id="KW-0131">Cell cycle</keyword>
<evidence type="ECO:0000313" key="16">
    <source>
        <dbReference type="Proteomes" id="UP001168821"/>
    </source>
</evidence>
<dbReference type="Pfam" id="PF10147">
    <property type="entry name" value="CR6_interact"/>
    <property type="match status" value="1"/>
</dbReference>
<evidence type="ECO:0000256" key="5">
    <source>
        <dbReference type="ARBA" id="ARBA00023054"/>
    </source>
</evidence>
<keyword evidence="16" id="KW-1185">Reference proteome</keyword>
<dbReference type="Proteomes" id="UP001168821">
    <property type="component" value="Unassembled WGS sequence"/>
</dbReference>
<dbReference type="GO" id="GO:0005739">
    <property type="term" value="C:mitochondrion"/>
    <property type="evidence" value="ECO:0007669"/>
    <property type="project" value="UniProtKB-SubCell"/>
</dbReference>
<comment type="subcellular location">
    <subcellularLocation>
        <location evidence="2">Mitochondrion</location>
    </subcellularLocation>
    <subcellularLocation>
        <location evidence="1">Nucleus</location>
    </subcellularLocation>
</comment>
<dbReference type="PANTHER" id="PTHR31761:SF1">
    <property type="entry name" value="LARGE RIBOSOMAL SUBUNIT PROTEIN ML64"/>
    <property type="match status" value="1"/>
</dbReference>
<dbReference type="GO" id="GO:1990904">
    <property type="term" value="C:ribonucleoprotein complex"/>
    <property type="evidence" value="ECO:0007669"/>
    <property type="project" value="UniProtKB-KW"/>
</dbReference>
<evidence type="ECO:0000256" key="3">
    <source>
        <dbReference type="ARBA" id="ARBA00005421"/>
    </source>
</evidence>
<evidence type="ECO:0000256" key="10">
    <source>
        <dbReference type="ARBA" id="ARBA00030700"/>
    </source>
</evidence>
<keyword evidence="4" id="KW-0689">Ribosomal protein</keyword>
<keyword evidence="5 14" id="KW-0175">Coiled coil</keyword>
<dbReference type="Gene3D" id="6.10.280.120">
    <property type="entry name" value="Growth arrest and DNA-damage-inducible proteins-interacting protein 1"/>
    <property type="match status" value="1"/>
</dbReference>
<evidence type="ECO:0000256" key="12">
    <source>
        <dbReference type="ARBA" id="ARBA00035485"/>
    </source>
</evidence>
<keyword evidence="6" id="KW-0496">Mitochondrion</keyword>
<comment type="similarity">
    <text evidence="3">Belongs to the mitochondrion-specific ribosomal protein mL64 family.</text>
</comment>
<evidence type="ECO:0000256" key="4">
    <source>
        <dbReference type="ARBA" id="ARBA00022980"/>
    </source>
</evidence>
<name>A0AA38IXN0_9CUCU</name>
<comment type="caution">
    <text evidence="15">The sequence shown here is derived from an EMBL/GenBank/DDBJ whole genome shotgun (WGS) entry which is preliminary data.</text>
</comment>
<evidence type="ECO:0000256" key="14">
    <source>
        <dbReference type="SAM" id="Coils"/>
    </source>
</evidence>
<dbReference type="InterPro" id="IPR018472">
    <property type="entry name" value="Ribosomal_mL64"/>
</dbReference>
<dbReference type="InterPro" id="IPR043035">
    <property type="entry name" value="Ribosomal_mL64_sf"/>
</dbReference>
<dbReference type="AlphaFoldDB" id="A0AA38IXN0"/>
<accession>A0AA38IXN0</accession>
<dbReference type="EMBL" id="JALNTZ010000001">
    <property type="protein sequence ID" value="KAJ3665040.1"/>
    <property type="molecule type" value="Genomic_DNA"/>
</dbReference>
<gene>
    <name evidence="15" type="ORF">Zmor_000556</name>
</gene>
<evidence type="ECO:0000256" key="1">
    <source>
        <dbReference type="ARBA" id="ARBA00004123"/>
    </source>
</evidence>
<proteinExistence type="inferred from homology"/>
<evidence type="ECO:0000256" key="13">
    <source>
        <dbReference type="ARBA" id="ARBA00060144"/>
    </source>
</evidence>
<dbReference type="GO" id="GO:0005634">
    <property type="term" value="C:nucleus"/>
    <property type="evidence" value="ECO:0007669"/>
    <property type="project" value="UniProtKB-SubCell"/>
</dbReference>
<evidence type="ECO:0000256" key="6">
    <source>
        <dbReference type="ARBA" id="ARBA00023128"/>
    </source>
</evidence>